<feature type="region of interest" description="Disordered" evidence="1">
    <location>
        <begin position="232"/>
        <end position="271"/>
    </location>
</feature>
<dbReference type="RefSeq" id="WP_252849773.1">
    <property type="nucleotide sequence ID" value="NZ_BAPW01000002.1"/>
</dbReference>
<evidence type="ECO:0000313" key="3">
    <source>
        <dbReference type="Proteomes" id="UP001523401"/>
    </source>
</evidence>
<dbReference type="EMBL" id="JAMXQU010000010">
    <property type="protein sequence ID" value="MCO6160730.1"/>
    <property type="molecule type" value="Genomic_DNA"/>
</dbReference>
<evidence type="ECO:0000313" key="2">
    <source>
        <dbReference type="EMBL" id="MCO6160730.1"/>
    </source>
</evidence>
<protein>
    <submittedName>
        <fullName evidence="2">Uncharacterized protein</fullName>
    </submittedName>
</protein>
<reference evidence="2 3" key="1">
    <citation type="submission" date="2022-06" db="EMBL/GenBank/DDBJ databases">
        <title>Whole-genome of Asaia lannensis strain LMG 27011T.</title>
        <authorList>
            <person name="Sombolestani A."/>
        </authorList>
    </citation>
    <scope>NUCLEOTIDE SEQUENCE [LARGE SCALE GENOMIC DNA]</scope>
    <source>
        <strain evidence="2 3">NBRC 102526</strain>
    </source>
</reference>
<proteinExistence type="predicted"/>
<gene>
    <name evidence="2" type="ORF">NF685_11880</name>
</gene>
<keyword evidence="3" id="KW-1185">Reference proteome</keyword>
<evidence type="ECO:0000256" key="1">
    <source>
        <dbReference type="SAM" id="MobiDB-lite"/>
    </source>
</evidence>
<organism evidence="2 3">
    <name type="scientific">Asaia lannensis NBRC 102526</name>
    <dbReference type="NCBI Taxonomy" id="1307926"/>
    <lineage>
        <taxon>Bacteria</taxon>
        <taxon>Pseudomonadati</taxon>
        <taxon>Pseudomonadota</taxon>
        <taxon>Alphaproteobacteria</taxon>
        <taxon>Acetobacterales</taxon>
        <taxon>Acetobacteraceae</taxon>
        <taxon>Asaia</taxon>
    </lineage>
</organism>
<sequence>MFSVRRLSQKGPCLSLRSEGRGGFFALAGLVASGALLAPPCYAQKAESAQSAGGFAPGARASASANATLDSVVGNRPSPVSKEVGLGGMTFKVTPAGTLIGPDGHAVAGGCPAPDTVASGQFVAGGAPAEPALRGSAGVGTGGKKDEAVMIGVTDQATAASGQKASRPGTLKPYATMNASFGPSGVYVLPNPCRNTGPDKHAMIMDAAASLASAGGNAFALAGNRTGVRQANRATLEPDGDVVLATDRPDHAEPRLTPAQEQTDEAGHAAR</sequence>
<dbReference type="Proteomes" id="UP001523401">
    <property type="component" value="Unassembled WGS sequence"/>
</dbReference>
<name>A0ABT1CIN7_9PROT</name>
<accession>A0ABT1CIN7</accession>
<comment type="caution">
    <text evidence="2">The sequence shown here is derived from an EMBL/GenBank/DDBJ whole genome shotgun (WGS) entry which is preliminary data.</text>
</comment>